<proteinExistence type="predicted"/>
<accession>A0ABM6W8C3</accession>
<organism evidence="1 2">
    <name type="scientific">Chitinophaga alhagiae</name>
    <dbReference type="NCBI Taxonomy" id="2203219"/>
    <lineage>
        <taxon>Bacteria</taxon>
        <taxon>Pseudomonadati</taxon>
        <taxon>Bacteroidota</taxon>
        <taxon>Chitinophagia</taxon>
        <taxon>Chitinophagales</taxon>
        <taxon>Chitinophagaceae</taxon>
        <taxon>Chitinophaga</taxon>
    </lineage>
</organism>
<gene>
    <name evidence="1" type="ORF">DLD77_00105</name>
</gene>
<reference evidence="1 2" key="1">
    <citation type="submission" date="2018-05" db="EMBL/GenBank/DDBJ databases">
        <title>Chitinophaga sp. nov., isolated from rhizosphere soil of Alhagi.</title>
        <authorList>
            <person name="Liu Y."/>
        </authorList>
    </citation>
    <scope>NUCLEOTIDE SEQUENCE [LARGE SCALE GENOMIC DNA]</scope>
    <source>
        <strain evidence="1 2">T22</strain>
    </source>
</reference>
<dbReference type="EMBL" id="CP029600">
    <property type="protein sequence ID" value="AWO00217.1"/>
    <property type="molecule type" value="Genomic_DNA"/>
</dbReference>
<protein>
    <submittedName>
        <fullName evidence="1">Uncharacterized protein</fullName>
    </submittedName>
</protein>
<keyword evidence="2" id="KW-1185">Reference proteome</keyword>
<name>A0ABM6W8C3_9BACT</name>
<evidence type="ECO:0000313" key="2">
    <source>
        <dbReference type="Proteomes" id="UP000246099"/>
    </source>
</evidence>
<evidence type="ECO:0000313" key="1">
    <source>
        <dbReference type="EMBL" id="AWO00217.1"/>
    </source>
</evidence>
<sequence>MHRPAGASFFRASRSDRPGLFFCRHPAVAGPAFFLPPSCNDSTGLFFCRHPTVTVPASFFTAILQ</sequence>
<dbReference type="Proteomes" id="UP000246099">
    <property type="component" value="Chromosome"/>
</dbReference>